<name>A0A1F5B2K3_9BACT</name>
<dbReference type="AlphaFoldDB" id="A0A1F5B2K3"/>
<gene>
    <name evidence="1" type="ORF">A2819_01000</name>
</gene>
<proteinExistence type="predicted"/>
<reference evidence="1 2" key="1">
    <citation type="journal article" date="2016" name="Nat. Commun.">
        <title>Thousands of microbial genomes shed light on interconnected biogeochemical processes in an aquifer system.</title>
        <authorList>
            <person name="Anantharaman K."/>
            <person name="Brown C.T."/>
            <person name="Hug L.A."/>
            <person name="Sharon I."/>
            <person name="Castelle C.J."/>
            <person name="Probst A.J."/>
            <person name="Thomas B.C."/>
            <person name="Singh A."/>
            <person name="Wilkins M.J."/>
            <person name="Karaoz U."/>
            <person name="Brodie E.L."/>
            <person name="Williams K.H."/>
            <person name="Hubbard S.S."/>
            <person name="Banfield J.F."/>
        </authorList>
    </citation>
    <scope>NUCLEOTIDE SEQUENCE [LARGE SCALE GENOMIC DNA]</scope>
</reference>
<evidence type="ECO:0000313" key="2">
    <source>
        <dbReference type="Proteomes" id="UP000176431"/>
    </source>
</evidence>
<dbReference type="EMBL" id="MEYK01000032">
    <property type="protein sequence ID" value="OGD24806.1"/>
    <property type="molecule type" value="Genomic_DNA"/>
</dbReference>
<accession>A0A1F5B2K3</accession>
<dbReference type="Proteomes" id="UP000176431">
    <property type="component" value="Unassembled WGS sequence"/>
</dbReference>
<evidence type="ECO:0000313" key="1">
    <source>
        <dbReference type="EMBL" id="OGD24806.1"/>
    </source>
</evidence>
<organism evidence="1 2">
    <name type="scientific">Candidatus Azambacteria bacterium RIFCSPHIGHO2_01_FULL_40_24</name>
    <dbReference type="NCBI Taxonomy" id="1797301"/>
    <lineage>
        <taxon>Bacteria</taxon>
        <taxon>Candidatus Azamiibacteriota</taxon>
    </lineage>
</organism>
<protein>
    <submittedName>
        <fullName evidence="1">Uncharacterized protein</fullName>
    </submittedName>
</protein>
<sequence>MVPRLGGDKTLSSDLAMTGLDDRECEENELFIIDYNVYMLLAECLNIVKKMCMIRLLIIDIKLSTDAKFNVKLKIVSRPNFVGNF</sequence>
<comment type="caution">
    <text evidence="1">The sequence shown here is derived from an EMBL/GenBank/DDBJ whole genome shotgun (WGS) entry which is preliminary data.</text>
</comment>